<dbReference type="EMBL" id="QSJN01000002">
    <property type="protein sequence ID" value="RHD77152.1"/>
    <property type="molecule type" value="Genomic_DNA"/>
</dbReference>
<protein>
    <submittedName>
        <fullName evidence="4">Lamin tail domain-containing protein</fullName>
    </submittedName>
</protein>
<evidence type="ECO:0000259" key="3">
    <source>
        <dbReference type="PROSITE" id="PS51841"/>
    </source>
</evidence>
<dbReference type="SUPFAM" id="SSF74853">
    <property type="entry name" value="Lamin A/C globular tail domain"/>
    <property type="match status" value="1"/>
</dbReference>
<gene>
    <name evidence="4" type="ORF">DW782_04150</name>
</gene>
<feature type="region of interest" description="Disordered" evidence="1">
    <location>
        <begin position="480"/>
        <end position="516"/>
    </location>
</feature>
<dbReference type="AlphaFoldDB" id="A0A3R6GY50"/>
<evidence type="ECO:0000256" key="2">
    <source>
        <dbReference type="SAM" id="SignalP"/>
    </source>
</evidence>
<evidence type="ECO:0000256" key="1">
    <source>
        <dbReference type="SAM" id="MobiDB-lite"/>
    </source>
</evidence>
<dbReference type="RefSeq" id="WP_122114879.1">
    <property type="nucleotide sequence ID" value="NZ_JAQFBS010000009.1"/>
</dbReference>
<feature type="compositionally biased region" description="Acidic residues" evidence="1">
    <location>
        <begin position="224"/>
        <end position="238"/>
    </location>
</feature>
<organism evidence="4 5">
    <name type="scientific">Parabacteroides distasonis</name>
    <dbReference type="NCBI Taxonomy" id="823"/>
    <lineage>
        <taxon>Bacteria</taxon>
        <taxon>Pseudomonadati</taxon>
        <taxon>Bacteroidota</taxon>
        <taxon>Bacteroidia</taxon>
        <taxon>Bacteroidales</taxon>
        <taxon>Tannerellaceae</taxon>
        <taxon>Parabacteroides</taxon>
    </lineage>
</organism>
<name>A0A3R6GY50_PARDI</name>
<dbReference type="PROSITE" id="PS51841">
    <property type="entry name" value="LTD"/>
    <property type="match status" value="1"/>
</dbReference>
<dbReference type="InterPro" id="IPR001322">
    <property type="entry name" value="Lamin_tail_dom"/>
</dbReference>
<feature type="domain" description="LTD" evidence="3">
    <location>
        <begin position="346"/>
        <end position="464"/>
    </location>
</feature>
<dbReference type="Gene3D" id="2.60.40.4070">
    <property type="match status" value="1"/>
</dbReference>
<sequence length="793" mass="88864">MKQLLLILAFLLPLCAYPQLKEPFNGPEITSDNPWTGDLDCFVIENGWLVSRADPTRKSVSIETPLVYSATMEWEFEIRMDFKPSDQNHIRLHVYLDDQRMLGLKNDYYVQIGSNKKTITFRKHTATEKNPKILIEKALDVLLGAVDLKVKLTLENHKIWNLYVLEKGRFVLIGSCESEVSSSCKGGQLRFECRYSKTRVNDFACNYIIISDNISIEPEKPDTPEEPEEPNEPDEPDEPLVLPRLLAIQPITESVFQLQYNLPVDIREAIFSISGIGNASRMTYADDMRIHVNISFDKELKVGMGYDLLCSGLMDLEGNKIPESSTEIRLEYEEEPDVPEEPEVPDTPSFPAGSIRINEVMADPKGQKAFPETEYVELYNTTDKAIELNGWSFLYGSKPTVLTALLLDADGYVVLYRSGRDIHIDDAGLDLPLDKFPASLANTGKELALLDPSGKEIDRIAYEKAKAGIAWERSETGFYLSTDERGGTPGSANSSPDDEPEDPDRPDTPHKPGIPTDIIVLPNEIIFNELLSNPYPEGSEYIELYNRSDRTLPLAGLSVATRKSDGTLSTHYPLSSIVSPVEPQDYALLTKSIEGVSDFYLISSPDALHELKLPVLANTSATLVLFRTEDEVMIDEIRYSSKWHAPSVKNEKGIALERINPDSDTQDEMNWTSASATAGYGTPGYRNSQYGKQDEGEVTGIESPVYSEATKEYTISYHLDESGYTCRAWIFDISGRRISEVVNHDLLGIEGELAWNGLAVNGSKVRTGVYIFYAELVHPQGQVKRYKEVFLVK</sequence>
<proteinExistence type="predicted"/>
<accession>A0A3R6GY50</accession>
<evidence type="ECO:0000313" key="4">
    <source>
        <dbReference type="EMBL" id="RHD77152.1"/>
    </source>
</evidence>
<evidence type="ECO:0000313" key="5">
    <source>
        <dbReference type="Proteomes" id="UP000284660"/>
    </source>
</evidence>
<feature type="region of interest" description="Disordered" evidence="1">
    <location>
        <begin position="216"/>
        <end position="239"/>
    </location>
</feature>
<comment type="caution">
    <text evidence="4">The sequence shown here is derived from an EMBL/GenBank/DDBJ whole genome shotgun (WGS) entry which is preliminary data.</text>
</comment>
<reference evidence="4 5" key="1">
    <citation type="submission" date="2018-08" db="EMBL/GenBank/DDBJ databases">
        <title>A genome reference for cultivated species of the human gut microbiota.</title>
        <authorList>
            <person name="Zou Y."/>
            <person name="Xue W."/>
            <person name="Luo G."/>
        </authorList>
    </citation>
    <scope>NUCLEOTIDE SEQUENCE [LARGE SCALE GENOMIC DNA]</scope>
    <source>
        <strain evidence="4 5">AM30-4</strain>
    </source>
</reference>
<dbReference type="InterPro" id="IPR036415">
    <property type="entry name" value="Lamin_tail_dom_sf"/>
</dbReference>
<feature type="chain" id="PRO_5043332872" evidence="2">
    <location>
        <begin position="19"/>
        <end position="793"/>
    </location>
</feature>
<dbReference type="Proteomes" id="UP000284660">
    <property type="component" value="Unassembled WGS sequence"/>
</dbReference>
<dbReference type="Pfam" id="PF00932">
    <property type="entry name" value="LTD"/>
    <property type="match status" value="1"/>
</dbReference>
<dbReference type="Gene3D" id="2.60.40.1260">
    <property type="entry name" value="Lamin Tail domain"/>
    <property type="match status" value="1"/>
</dbReference>
<keyword evidence="2" id="KW-0732">Signal</keyword>
<feature type="signal peptide" evidence="2">
    <location>
        <begin position="1"/>
        <end position="18"/>
    </location>
</feature>